<proteinExistence type="predicted"/>
<keyword evidence="2" id="KW-1185">Reference proteome</keyword>
<sequence>MASLSRGLGLSATCMADGVPTHQAMLLLKVVDDFGHDLFAVLEVRHPRVEGLELEVAVASLTAGLVVLHRRWLLATDAAAGPESRAVWHDLLERFIAGPHVVFTRPTSSEGHHG</sequence>
<dbReference type="RefSeq" id="WP_286219002.1">
    <property type="nucleotide sequence ID" value="NZ_AP027729.1"/>
</dbReference>
<dbReference type="Proteomes" id="UP001321475">
    <property type="component" value="Chromosome"/>
</dbReference>
<evidence type="ECO:0000313" key="1">
    <source>
        <dbReference type="EMBL" id="BDZ41930.1"/>
    </source>
</evidence>
<evidence type="ECO:0000313" key="2">
    <source>
        <dbReference type="Proteomes" id="UP001321475"/>
    </source>
</evidence>
<organism evidence="1 2">
    <name type="scientific">Paraoerskovia sediminicola</name>
    <dbReference type="NCBI Taxonomy" id="1138587"/>
    <lineage>
        <taxon>Bacteria</taxon>
        <taxon>Bacillati</taxon>
        <taxon>Actinomycetota</taxon>
        <taxon>Actinomycetes</taxon>
        <taxon>Micrococcales</taxon>
        <taxon>Cellulomonadaceae</taxon>
        <taxon>Paraoerskovia</taxon>
    </lineage>
</organism>
<gene>
    <name evidence="1" type="ORF">GCM10025865_12290</name>
</gene>
<reference evidence="2" key="1">
    <citation type="journal article" date="2019" name="Int. J. Syst. Evol. Microbiol.">
        <title>The Global Catalogue of Microorganisms (GCM) 10K type strain sequencing project: providing services to taxonomists for standard genome sequencing and annotation.</title>
        <authorList>
            <consortium name="The Broad Institute Genomics Platform"/>
            <consortium name="The Broad Institute Genome Sequencing Center for Infectious Disease"/>
            <person name="Wu L."/>
            <person name="Ma J."/>
        </authorList>
    </citation>
    <scope>NUCLEOTIDE SEQUENCE [LARGE SCALE GENOMIC DNA]</scope>
    <source>
        <strain evidence="2">NBRC 108565</strain>
    </source>
</reference>
<dbReference type="EMBL" id="AP027729">
    <property type="protein sequence ID" value="BDZ41930.1"/>
    <property type="molecule type" value="Genomic_DNA"/>
</dbReference>
<name>A0ABM8G1C5_9CELL</name>
<accession>A0ABM8G1C5</accession>
<protein>
    <submittedName>
        <fullName evidence="1">Uncharacterized protein</fullName>
    </submittedName>
</protein>